<evidence type="ECO:0000259" key="7">
    <source>
        <dbReference type="Pfam" id="PF07687"/>
    </source>
</evidence>
<keyword evidence="9" id="KW-1185">Reference proteome</keyword>
<dbReference type="RefSeq" id="WP_147670013.1">
    <property type="nucleotide sequence ID" value="NZ_CP120678.1"/>
</dbReference>
<organism evidence="8 9">
    <name type="scientific">Selenobaculum gibii</name>
    <dbReference type="NCBI Taxonomy" id="3054208"/>
    <lineage>
        <taxon>Bacteria</taxon>
        <taxon>Bacillati</taxon>
        <taxon>Bacillota</taxon>
        <taxon>Negativicutes</taxon>
        <taxon>Selenomonadales</taxon>
        <taxon>Selenomonadaceae</taxon>
        <taxon>Selenobaculum</taxon>
    </lineage>
</organism>
<feature type="binding site" evidence="6">
    <location>
        <position position="345"/>
    </location>
    <ligand>
        <name>Zn(2+)</name>
        <dbReference type="ChEBI" id="CHEBI:29105"/>
        <label>2</label>
    </ligand>
</feature>
<evidence type="ECO:0000256" key="6">
    <source>
        <dbReference type="PIRSR" id="PIRSR001123-2"/>
    </source>
</evidence>
<dbReference type="PIRSF" id="PIRSF001123">
    <property type="entry name" value="PepA_GA"/>
    <property type="match status" value="1"/>
</dbReference>
<evidence type="ECO:0000256" key="5">
    <source>
        <dbReference type="PIRNR" id="PIRNR001123"/>
    </source>
</evidence>
<keyword evidence="3" id="KW-0378">Hydrolase</keyword>
<dbReference type="PANTHER" id="PTHR42994:SF2">
    <property type="entry name" value="PEPTIDASE"/>
    <property type="match status" value="1"/>
</dbReference>
<comment type="cofactor">
    <cofactor evidence="6">
        <name>a divalent metal cation</name>
        <dbReference type="ChEBI" id="CHEBI:60240"/>
    </cofactor>
    <text evidence="6">Binds 2 divalent metal cations per subunit.</text>
</comment>
<keyword evidence="4" id="KW-0862">Zinc</keyword>
<dbReference type="GO" id="GO:0046872">
    <property type="term" value="F:metal ion binding"/>
    <property type="evidence" value="ECO:0007669"/>
    <property type="project" value="UniProtKB-UniRule"/>
</dbReference>
<accession>A0A9Y2AI11</accession>
<feature type="domain" description="Peptidase M20 dimerisation" evidence="7">
    <location>
        <begin position="182"/>
        <end position="272"/>
    </location>
</feature>
<name>A0A9Y2AI11_9FIRM</name>
<comment type="similarity">
    <text evidence="5">Belongs to the peptidase M42 family.</text>
</comment>
<dbReference type="SUPFAM" id="SSF53187">
    <property type="entry name" value="Zn-dependent exopeptidases"/>
    <property type="match status" value="1"/>
</dbReference>
<sequence>MINKIRILEEFLTLVKISSPTGNERQIADYLKNLLTDIGLTVTEDKTGESFGGNCGNVIAYLNSTKANTPTLLLSAHMDCVNPCENVKPRLKNGMITSDGTTILGGDDKAGIASILEAIRIVEEKEIPHGGIQVIFTVAEEGGLNGSKYLDKEWIKSDFGFCLDSSGNPGKVIIKAPGQDNITAKIKGKSAHAGIAPESGINAITIASKAIATMKSGRIDEETTANIGIIHGGIATNIVPEYVEIFCEARSCSPQKLANQTKHMSDTFSKVAIENKASIDIILEHEYSSYELDTSSQLIQIATEAIKNAHIDLELAATGGGSDANYFNAKGLPCAVLGVGMSKVHTTEEFILEEDLYKTATIVLELIKSCANKVKL</sequence>
<dbReference type="GO" id="GO:0004177">
    <property type="term" value="F:aminopeptidase activity"/>
    <property type="evidence" value="ECO:0007669"/>
    <property type="project" value="UniProtKB-UniRule"/>
</dbReference>
<dbReference type="SUPFAM" id="SSF55031">
    <property type="entry name" value="Bacterial exopeptidase dimerisation domain"/>
    <property type="match status" value="1"/>
</dbReference>
<dbReference type="Pfam" id="PF07687">
    <property type="entry name" value="M20_dimer"/>
    <property type="match status" value="1"/>
</dbReference>
<reference evidence="8" key="1">
    <citation type="submission" date="2023-03" db="EMBL/GenBank/DDBJ databases">
        <title>Selenobaculum gbiensis gen. nov. sp. nov., a new bacterium isolated from the gut microbiota of IBD patient.</title>
        <authorList>
            <person name="Yeo S."/>
            <person name="Park H."/>
            <person name="Huh C.S."/>
        </authorList>
    </citation>
    <scope>NUCLEOTIDE SEQUENCE</scope>
    <source>
        <strain evidence="8">ICN-92133</strain>
    </source>
</reference>
<dbReference type="InterPro" id="IPR010162">
    <property type="entry name" value="PepT-like"/>
</dbReference>
<evidence type="ECO:0000256" key="1">
    <source>
        <dbReference type="ARBA" id="ARBA00001947"/>
    </source>
</evidence>
<dbReference type="AlphaFoldDB" id="A0A9Y2AI11"/>
<evidence type="ECO:0000313" key="8">
    <source>
        <dbReference type="EMBL" id="WIW70222.1"/>
    </source>
</evidence>
<dbReference type="InterPro" id="IPR002933">
    <property type="entry name" value="Peptidase_M20"/>
</dbReference>
<dbReference type="NCBIfam" id="TIGR01883">
    <property type="entry name" value="PepT-like"/>
    <property type="match status" value="1"/>
</dbReference>
<dbReference type="EMBL" id="CP120678">
    <property type="protein sequence ID" value="WIW70222.1"/>
    <property type="molecule type" value="Genomic_DNA"/>
</dbReference>
<dbReference type="Gene3D" id="3.30.70.360">
    <property type="match status" value="1"/>
</dbReference>
<evidence type="ECO:0000256" key="4">
    <source>
        <dbReference type="ARBA" id="ARBA00022833"/>
    </source>
</evidence>
<dbReference type="Gene3D" id="3.40.630.10">
    <property type="entry name" value="Zn peptidases"/>
    <property type="match status" value="1"/>
</dbReference>
<evidence type="ECO:0000256" key="2">
    <source>
        <dbReference type="ARBA" id="ARBA00022723"/>
    </source>
</evidence>
<protein>
    <submittedName>
        <fullName evidence="8">M20/M25/M40 family metallo-hydrolase</fullName>
    </submittedName>
</protein>
<proteinExistence type="inferred from homology"/>
<dbReference type="PANTHER" id="PTHR42994">
    <property type="entry name" value="PEPTIDASE T"/>
    <property type="match status" value="1"/>
</dbReference>
<dbReference type="KEGG" id="sgbi:P3F81_10025"/>
<keyword evidence="2 6" id="KW-0479">Metal-binding</keyword>
<dbReference type="InterPro" id="IPR008007">
    <property type="entry name" value="Peptidase_M42"/>
</dbReference>
<dbReference type="InterPro" id="IPR036264">
    <property type="entry name" value="Bact_exopeptidase_dim_dom"/>
</dbReference>
<dbReference type="Proteomes" id="UP001243623">
    <property type="component" value="Chromosome"/>
</dbReference>
<gene>
    <name evidence="8" type="ORF">P3F81_10025</name>
</gene>
<comment type="cofactor">
    <cofactor evidence="1">
        <name>Zn(2+)</name>
        <dbReference type="ChEBI" id="CHEBI:29105"/>
    </cofactor>
</comment>
<dbReference type="Pfam" id="PF01546">
    <property type="entry name" value="Peptidase_M20"/>
    <property type="match status" value="1"/>
</dbReference>
<evidence type="ECO:0000313" key="9">
    <source>
        <dbReference type="Proteomes" id="UP001243623"/>
    </source>
</evidence>
<evidence type="ECO:0000256" key="3">
    <source>
        <dbReference type="ARBA" id="ARBA00022801"/>
    </source>
</evidence>
<dbReference type="InterPro" id="IPR011650">
    <property type="entry name" value="Peptidase_M20_dimer"/>
</dbReference>